<dbReference type="VEuPathDB" id="VectorBase:CPIJ003908"/>
<name>B0WA42_CULQU</name>
<dbReference type="SUPFAM" id="SSF56219">
    <property type="entry name" value="DNase I-like"/>
    <property type="match status" value="1"/>
</dbReference>
<dbReference type="Gene3D" id="3.60.10.10">
    <property type="entry name" value="Endonuclease/exonuclease/phosphatase"/>
    <property type="match status" value="1"/>
</dbReference>
<dbReference type="STRING" id="7176.B0WA42"/>
<dbReference type="OrthoDB" id="7740904at2759"/>
<evidence type="ECO:0000313" key="2">
    <source>
        <dbReference type="EnsemblMetazoa" id="CPIJ003908-PA"/>
    </source>
</evidence>
<dbReference type="EMBL" id="DS231868">
    <property type="protein sequence ID" value="EDS40775.1"/>
    <property type="molecule type" value="Genomic_DNA"/>
</dbReference>
<dbReference type="InterPro" id="IPR036691">
    <property type="entry name" value="Endo/exonu/phosph_ase_sf"/>
</dbReference>
<sequence length="162" mass="18429">MPCNSKEKINKNKTHSMGFDSAHLPKVRRVVSRLVCHVSFSGIRTARNNGQRCINFAASRGMVVRSTFFPRKDIHKATWVSPNGRTKNQIDHVLIDGRFFSYITNVRTYRGANIDSDHYLVGACMRSKLSTVCYQRRSPPTPPLNVERLQDSEVADSYAQQL</sequence>
<reference evidence="2" key="2">
    <citation type="submission" date="2021-02" db="UniProtKB">
        <authorList>
            <consortium name="EnsemblMetazoa"/>
        </authorList>
    </citation>
    <scope>IDENTIFICATION</scope>
    <source>
        <strain evidence="2">JHB</strain>
    </source>
</reference>
<accession>B0WA42</accession>
<protein>
    <submittedName>
        <fullName evidence="1 2">Uncharacterized protein</fullName>
    </submittedName>
</protein>
<dbReference type="KEGG" id="cqu:CpipJ_CPIJ003908"/>
<gene>
    <name evidence="2" type="primary">6035368</name>
    <name evidence="1" type="ORF">CpipJ_CPIJ003908</name>
</gene>
<dbReference type="HOGENOM" id="CLU_1637089_0_0_1"/>
<dbReference type="Proteomes" id="UP000002320">
    <property type="component" value="Unassembled WGS sequence"/>
</dbReference>
<evidence type="ECO:0000313" key="1">
    <source>
        <dbReference type="EMBL" id="EDS40775.1"/>
    </source>
</evidence>
<keyword evidence="3" id="KW-1185">Reference proteome</keyword>
<evidence type="ECO:0000313" key="3">
    <source>
        <dbReference type="Proteomes" id="UP000002320"/>
    </source>
</evidence>
<dbReference type="OMA" id="ASHKRTW"/>
<dbReference type="EnsemblMetazoa" id="CPIJ003908-RA">
    <property type="protein sequence ID" value="CPIJ003908-PA"/>
    <property type="gene ID" value="CPIJ003908"/>
</dbReference>
<dbReference type="eggNOG" id="KOG1075">
    <property type="taxonomic scope" value="Eukaryota"/>
</dbReference>
<proteinExistence type="predicted"/>
<dbReference type="AlphaFoldDB" id="B0WA42"/>
<dbReference type="VEuPathDB" id="VectorBase:CQUJHB003139"/>
<organism>
    <name type="scientific">Culex quinquefasciatus</name>
    <name type="common">Southern house mosquito</name>
    <name type="synonym">Culex pungens</name>
    <dbReference type="NCBI Taxonomy" id="7176"/>
    <lineage>
        <taxon>Eukaryota</taxon>
        <taxon>Metazoa</taxon>
        <taxon>Ecdysozoa</taxon>
        <taxon>Arthropoda</taxon>
        <taxon>Hexapoda</taxon>
        <taxon>Insecta</taxon>
        <taxon>Pterygota</taxon>
        <taxon>Neoptera</taxon>
        <taxon>Endopterygota</taxon>
        <taxon>Diptera</taxon>
        <taxon>Nematocera</taxon>
        <taxon>Culicoidea</taxon>
        <taxon>Culicidae</taxon>
        <taxon>Culicinae</taxon>
        <taxon>Culicini</taxon>
        <taxon>Culex</taxon>
        <taxon>Culex</taxon>
    </lineage>
</organism>
<reference evidence="1" key="1">
    <citation type="submission" date="2007-03" db="EMBL/GenBank/DDBJ databases">
        <title>Annotation of Culex pipiens quinquefasciatus.</title>
        <authorList>
            <consortium name="The Broad Institute Genome Sequencing Platform"/>
            <person name="Atkinson P.W."/>
            <person name="Hemingway J."/>
            <person name="Christensen B.M."/>
            <person name="Higgs S."/>
            <person name="Kodira C."/>
            <person name="Hannick L."/>
            <person name="Megy K."/>
            <person name="O'Leary S."/>
            <person name="Pearson M."/>
            <person name="Haas B.J."/>
            <person name="Mauceli E."/>
            <person name="Wortman J.R."/>
            <person name="Lee N.H."/>
            <person name="Guigo R."/>
            <person name="Stanke M."/>
            <person name="Alvarado L."/>
            <person name="Amedeo P."/>
            <person name="Antoine C.H."/>
            <person name="Arensburger P."/>
            <person name="Bidwell S.L."/>
            <person name="Crawford M."/>
            <person name="Camaro F."/>
            <person name="Devon K."/>
            <person name="Engels R."/>
            <person name="Hammond M."/>
            <person name="Howarth C."/>
            <person name="Koehrsen M."/>
            <person name="Lawson D."/>
            <person name="Montgomery P."/>
            <person name="Nene V."/>
            <person name="Nusbaum C."/>
            <person name="Puiu D."/>
            <person name="Romero-Severson J."/>
            <person name="Severson D.W."/>
            <person name="Shumway M."/>
            <person name="Sisk P."/>
            <person name="Stolte C."/>
            <person name="Zeng Q."/>
            <person name="Eisenstadt E."/>
            <person name="Fraser-Liggett C."/>
            <person name="Strausberg R."/>
            <person name="Galagan J."/>
            <person name="Birren B."/>
            <person name="Collins F.H."/>
        </authorList>
    </citation>
    <scope>NUCLEOTIDE SEQUENCE [LARGE SCALE GENOMIC DNA]</scope>
    <source>
        <strain evidence="1">JHB</strain>
    </source>
</reference>
<dbReference type="InParanoid" id="B0WA42"/>